<dbReference type="InterPro" id="IPR036908">
    <property type="entry name" value="RlpA-like_sf"/>
</dbReference>
<evidence type="ECO:0000256" key="4">
    <source>
        <dbReference type="RuleBase" id="RU003495"/>
    </source>
</evidence>
<dbReference type="PANTHER" id="PTHR34183">
    <property type="entry name" value="ENDOLYTIC PEPTIDOGLYCAN TRANSGLYCOSYLASE RLPA"/>
    <property type="match status" value="1"/>
</dbReference>
<gene>
    <name evidence="3" type="primary">rlpA</name>
    <name evidence="6" type="ORF">RQX22_02760</name>
</gene>
<feature type="signal peptide" evidence="3">
    <location>
        <begin position="1"/>
        <end position="29"/>
    </location>
</feature>
<keyword evidence="3" id="KW-0732">Signal</keyword>
<dbReference type="RefSeq" id="WP_315723384.1">
    <property type="nucleotide sequence ID" value="NZ_JAVUPU010000001.1"/>
</dbReference>
<dbReference type="SUPFAM" id="SSF50685">
    <property type="entry name" value="Barwin-like endoglucanases"/>
    <property type="match status" value="1"/>
</dbReference>
<evidence type="ECO:0000313" key="6">
    <source>
        <dbReference type="EMBL" id="MDT9597867.1"/>
    </source>
</evidence>
<proteinExistence type="inferred from homology"/>
<dbReference type="EC" id="4.2.2.-" evidence="3"/>
<dbReference type="Proteomes" id="UP001259572">
    <property type="component" value="Unassembled WGS sequence"/>
</dbReference>
<keyword evidence="2 3" id="KW-0961">Cell wall biogenesis/degradation</keyword>
<accession>A0ABU3Q3H6</accession>
<evidence type="ECO:0000259" key="5">
    <source>
        <dbReference type="Pfam" id="PF03330"/>
    </source>
</evidence>
<dbReference type="Pfam" id="PF03330">
    <property type="entry name" value="DPBB_1"/>
    <property type="match status" value="1"/>
</dbReference>
<dbReference type="InterPro" id="IPR034718">
    <property type="entry name" value="RlpA"/>
</dbReference>
<evidence type="ECO:0000256" key="2">
    <source>
        <dbReference type="ARBA" id="ARBA00023316"/>
    </source>
</evidence>
<feature type="domain" description="RlpA-like protein double-psi beta-barrel" evidence="5">
    <location>
        <begin position="78"/>
        <end position="166"/>
    </location>
</feature>
<organism evidence="6 7">
    <name type="scientific">Sphingosinicella rhizophila</name>
    <dbReference type="NCBI Taxonomy" id="3050082"/>
    <lineage>
        <taxon>Bacteria</taxon>
        <taxon>Pseudomonadati</taxon>
        <taxon>Pseudomonadota</taxon>
        <taxon>Alphaproteobacteria</taxon>
        <taxon>Sphingomonadales</taxon>
        <taxon>Sphingosinicellaceae</taxon>
        <taxon>Sphingosinicella</taxon>
    </lineage>
</organism>
<comment type="similarity">
    <text evidence="3 4">Belongs to the RlpA family.</text>
</comment>
<dbReference type="InterPro" id="IPR012997">
    <property type="entry name" value="RplA"/>
</dbReference>
<dbReference type="HAMAP" id="MF_02071">
    <property type="entry name" value="RlpA"/>
    <property type="match status" value="1"/>
</dbReference>
<sequence length="171" mass="18458" precursor="true">MVEQLRRSGMRCVVALAAAGLMTSGPVQAVQIDQAKAAEVLLQSEALPQAEEPLVDVAEIVADLVDPPEAEPSYLHLADGEASYYGRELAGNRTASGERFDPHALTAAHRTLPMGTKLRVTNKSNGKSVIVRINDRGPFTRGRIIDVSLAAAREIQMIRSGKAMVRLEQLM</sequence>
<keyword evidence="1 3" id="KW-0456">Lyase</keyword>
<dbReference type="Gene3D" id="2.40.40.10">
    <property type="entry name" value="RlpA-like domain"/>
    <property type="match status" value="1"/>
</dbReference>
<evidence type="ECO:0000256" key="3">
    <source>
        <dbReference type="HAMAP-Rule" id="MF_02071"/>
    </source>
</evidence>
<dbReference type="NCBIfam" id="TIGR00413">
    <property type="entry name" value="rlpA"/>
    <property type="match status" value="1"/>
</dbReference>
<dbReference type="EMBL" id="JAVUPU010000001">
    <property type="protein sequence ID" value="MDT9597867.1"/>
    <property type="molecule type" value="Genomic_DNA"/>
</dbReference>
<reference evidence="6 7" key="1">
    <citation type="submission" date="2023-05" db="EMBL/GenBank/DDBJ databases">
        <authorList>
            <person name="Guo Y."/>
        </authorList>
    </citation>
    <scope>NUCLEOTIDE SEQUENCE [LARGE SCALE GENOMIC DNA]</scope>
    <source>
        <strain evidence="6 7">GR2756</strain>
    </source>
</reference>
<comment type="caution">
    <text evidence="6">The sequence shown here is derived from an EMBL/GenBank/DDBJ whole genome shotgun (WGS) entry which is preliminary data.</text>
</comment>
<comment type="function">
    <text evidence="3">Lytic transglycosylase with a strong preference for naked glycan strands that lack stem peptides.</text>
</comment>
<protein>
    <recommendedName>
        <fullName evidence="3">Endolytic peptidoglycan transglycosylase RlpA</fullName>
        <ecNumber evidence="3">4.2.2.-</ecNumber>
    </recommendedName>
</protein>
<keyword evidence="7" id="KW-1185">Reference proteome</keyword>
<evidence type="ECO:0000313" key="7">
    <source>
        <dbReference type="Proteomes" id="UP001259572"/>
    </source>
</evidence>
<evidence type="ECO:0000256" key="1">
    <source>
        <dbReference type="ARBA" id="ARBA00023239"/>
    </source>
</evidence>
<dbReference type="PANTHER" id="PTHR34183:SF8">
    <property type="entry name" value="ENDOLYTIC PEPTIDOGLYCAN TRANSGLYCOSYLASE RLPA-RELATED"/>
    <property type="match status" value="1"/>
</dbReference>
<name>A0ABU3Q3H6_9SPHN</name>
<feature type="chain" id="PRO_5044939129" description="Endolytic peptidoglycan transglycosylase RlpA" evidence="3">
    <location>
        <begin position="30"/>
        <end position="171"/>
    </location>
</feature>
<dbReference type="CDD" id="cd22268">
    <property type="entry name" value="DPBB_RlpA-like"/>
    <property type="match status" value="1"/>
</dbReference>
<dbReference type="InterPro" id="IPR009009">
    <property type="entry name" value="RlpA-like_DPBB"/>
</dbReference>